<sequence>MRPWWVRGPASVAGQSVPRPGRAVVTPPLFPRRLVQAREVIVRTYDPSVG</sequence>
<gene>
    <name evidence="1" type="ORF">SLNWT_1438</name>
</gene>
<evidence type="ECO:0000313" key="1">
    <source>
        <dbReference type="EMBL" id="AJE81814.1"/>
    </source>
</evidence>
<evidence type="ECO:0000313" key="2">
    <source>
        <dbReference type="Proteomes" id="UP000031523"/>
    </source>
</evidence>
<organism evidence="1 2">
    <name type="scientific">Streptomyces albus (strain ATCC 21838 / DSM 41398 / FERM P-419 / JCM 4703 / NBRC 107858)</name>
    <dbReference type="NCBI Taxonomy" id="1081613"/>
    <lineage>
        <taxon>Bacteria</taxon>
        <taxon>Bacillati</taxon>
        <taxon>Actinomycetota</taxon>
        <taxon>Actinomycetes</taxon>
        <taxon>Kitasatosporales</taxon>
        <taxon>Streptomycetaceae</taxon>
        <taxon>Streptomyces</taxon>
    </lineage>
</organism>
<dbReference type="KEGG" id="sals:SLNWT_1438"/>
<accession>A0A0B5EJY4</accession>
<proteinExistence type="predicted"/>
<protein>
    <submittedName>
        <fullName evidence="1">Uncharacterized protein</fullName>
    </submittedName>
</protein>
<keyword evidence="2" id="KW-1185">Reference proteome</keyword>
<name>A0A0B5EJY4_STRA4</name>
<dbReference type="AlphaFoldDB" id="A0A0B5EJY4"/>
<dbReference type="Proteomes" id="UP000031523">
    <property type="component" value="Chromosome"/>
</dbReference>
<reference evidence="1 2" key="1">
    <citation type="submission" date="2015-01" db="EMBL/GenBank/DDBJ databases">
        <title>Enhanced salinomycin production by adjusting the supply of polyketide extender units in Streptomyce albus DSM 41398.</title>
        <authorList>
            <person name="Lu C."/>
        </authorList>
    </citation>
    <scope>NUCLEOTIDE SEQUENCE [LARGE SCALE GENOMIC DNA]</scope>
    <source>
        <strain evidence="2">ATCC 21838 / DSM 41398 / FERM P-419 / JCM 4703 / NBRC 107858</strain>
    </source>
</reference>
<dbReference type="EMBL" id="CP010519">
    <property type="protein sequence ID" value="AJE81814.1"/>
    <property type="molecule type" value="Genomic_DNA"/>
</dbReference>